<dbReference type="RefSeq" id="WP_119755993.1">
    <property type="nucleotide sequence ID" value="NZ_CP032382.1"/>
</dbReference>
<dbReference type="KEGG" id="chk:D4L85_20135"/>
<organism evidence="1 2">
    <name type="scientific">Chryseolinea soli</name>
    <dbReference type="NCBI Taxonomy" id="2321403"/>
    <lineage>
        <taxon>Bacteria</taxon>
        <taxon>Pseudomonadati</taxon>
        <taxon>Bacteroidota</taxon>
        <taxon>Cytophagia</taxon>
        <taxon>Cytophagales</taxon>
        <taxon>Fulvivirgaceae</taxon>
        <taxon>Chryseolinea</taxon>
    </lineage>
</organism>
<keyword evidence="2" id="KW-1185">Reference proteome</keyword>
<dbReference type="AlphaFoldDB" id="A0A385SLW6"/>
<reference evidence="2" key="1">
    <citation type="submission" date="2018-09" db="EMBL/GenBank/DDBJ databases">
        <title>Chryseolinea sp. KIS68-18 isolated from soil.</title>
        <authorList>
            <person name="Weon H.-Y."/>
            <person name="Kwon S.-W."/>
            <person name="Lee S.A."/>
        </authorList>
    </citation>
    <scope>NUCLEOTIDE SEQUENCE [LARGE SCALE GENOMIC DNA]</scope>
    <source>
        <strain evidence="2">KIS68-18</strain>
    </source>
</reference>
<sequence length="160" mass="18384">MKKTKALLLFLALLLPILVFLFLKFFGKNEFAVPPLYTKTFPEVPQGCPPVKALPYRIADSVRVKIPFEGDSLVLITFNTLTTEAKNQIRRVEERFTNYPVAFIRQGEPASKWQCIFFLKPPYDQVLIDRKGAIRGQYTAADLDEADRLITEITIILKKY</sequence>
<protein>
    <submittedName>
        <fullName evidence="1">Uncharacterized protein</fullName>
    </submittedName>
</protein>
<dbReference type="Proteomes" id="UP000266183">
    <property type="component" value="Chromosome"/>
</dbReference>
<evidence type="ECO:0000313" key="2">
    <source>
        <dbReference type="Proteomes" id="UP000266183"/>
    </source>
</evidence>
<proteinExistence type="predicted"/>
<evidence type="ECO:0000313" key="1">
    <source>
        <dbReference type="EMBL" id="AYB32743.1"/>
    </source>
</evidence>
<accession>A0A385SLW6</accession>
<dbReference type="OrthoDB" id="982604at2"/>
<name>A0A385SLW6_9BACT</name>
<gene>
    <name evidence="1" type="ORF">D4L85_20135</name>
</gene>
<dbReference type="EMBL" id="CP032382">
    <property type="protein sequence ID" value="AYB32743.1"/>
    <property type="molecule type" value="Genomic_DNA"/>
</dbReference>